<evidence type="ECO:0000256" key="5">
    <source>
        <dbReference type="ARBA" id="ARBA00022737"/>
    </source>
</evidence>
<keyword evidence="9" id="KW-0665">Pyrimidine biosynthesis</keyword>
<dbReference type="InterPro" id="IPR006266">
    <property type="entry name" value="UMP_CMP_kinase"/>
</dbReference>
<keyword evidence="10" id="KW-0539">Nucleus</keyword>
<dbReference type="GO" id="GO:0006207">
    <property type="term" value="P:'de novo' pyrimidine nucleobase biosynthetic process"/>
    <property type="evidence" value="ECO:0007669"/>
    <property type="project" value="InterPro"/>
</dbReference>
<keyword evidence="6" id="KW-0547">Nucleotide-binding</keyword>
<dbReference type="PROSITE" id="PS00113">
    <property type="entry name" value="ADENYLATE_KINASE"/>
    <property type="match status" value="1"/>
</dbReference>
<evidence type="ECO:0000313" key="17">
    <source>
        <dbReference type="Proteomes" id="UP000290289"/>
    </source>
</evidence>
<keyword evidence="3" id="KW-0963">Cytoplasm</keyword>
<dbReference type="CDD" id="cd01428">
    <property type="entry name" value="ADK"/>
    <property type="match status" value="1"/>
</dbReference>
<keyword evidence="7 14" id="KW-0418">Kinase</keyword>
<evidence type="ECO:0000256" key="8">
    <source>
        <dbReference type="ARBA" id="ARBA00022840"/>
    </source>
</evidence>
<protein>
    <recommendedName>
        <fullName evidence="2">adenylate kinase</fullName>
        <ecNumber evidence="2">2.7.4.3</ecNumber>
    </recommendedName>
    <alternativeName>
        <fullName evidence="11">ATP:AMP phosphotransferase</fullName>
    </alternativeName>
</protein>
<evidence type="ECO:0000256" key="10">
    <source>
        <dbReference type="ARBA" id="ARBA00023242"/>
    </source>
</evidence>
<evidence type="ECO:0000313" key="16">
    <source>
        <dbReference type="EMBL" id="RXH94917.1"/>
    </source>
</evidence>
<dbReference type="InterPro" id="IPR027417">
    <property type="entry name" value="P-loop_NTPase"/>
</dbReference>
<evidence type="ECO:0000256" key="4">
    <source>
        <dbReference type="ARBA" id="ARBA00022679"/>
    </source>
</evidence>
<comment type="caution">
    <text evidence="16">The sequence shown here is derived from an EMBL/GenBank/DDBJ whole genome shotgun (WGS) entry which is preliminary data.</text>
</comment>
<dbReference type="AlphaFoldDB" id="A0A498JJ46"/>
<dbReference type="GO" id="GO:0006221">
    <property type="term" value="P:pyrimidine nucleotide biosynthetic process"/>
    <property type="evidence" value="ECO:0007669"/>
    <property type="project" value="UniProtKB-KW"/>
</dbReference>
<dbReference type="GO" id="GO:0004017">
    <property type="term" value="F:AMP kinase activity"/>
    <property type="evidence" value="ECO:0007669"/>
    <property type="project" value="UniProtKB-EC"/>
</dbReference>
<dbReference type="InterPro" id="IPR002885">
    <property type="entry name" value="PPR_rpt"/>
</dbReference>
<dbReference type="NCBIfam" id="TIGR00756">
    <property type="entry name" value="PPR"/>
    <property type="match status" value="1"/>
</dbReference>
<keyword evidence="5" id="KW-0677">Repeat</keyword>
<keyword evidence="4 14" id="KW-0808">Transferase</keyword>
<evidence type="ECO:0000256" key="15">
    <source>
        <dbReference type="SAM" id="MobiDB-lite"/>
    </source>
</evidence>
<dbReference type="InterPro" id="IPR011990">
    <property type="entry name" value="TPR-like_helical_dom_sf"/>
</dbReference>
<evidence type="ECO:0000256" key="3">
    <source>
        <dbReference type="ARBA" id="ARBA00022490"/>
    </source>
</evidence>
<accession>A0A498JJ46</accession>
<dbReference type="PANTHER" id="PTHR23359">
    <property type="entry name" value="NUCLEOTIDE KINASE"/>
    <property type="match status" value="1"/>
</dbReference>
<evidence type="ECO:0000256" key="1">
    <source>
        <dbReference type="ARBA" id="ARBA00007220"/>
    </source>
</evidence>
<organism evidence="16 17">
    <name type="scientific">Malus domestica</name>
    <name type="common">Apple</name>
    <name type="synonym">Pyrus malus</name>
    <dbReference type="NCBI Taxonomy" id="3750"/>
    <lineage>
        <taxon>Eukaryota</taxon>
        <taxon>Viridiplantae</taxon>
        <taxon>Streptophyta</taxon>
        <taxon>Embryophyta</taxon>
        <taxon>Tracheophyta</taxon>
        <taxon>Spermatophyta</taxon>
        <taxon>Magnoliopsida</taxon>
        <taxon>eudicotyledons</taxon>
        <taxon>Gunneridae</taxon>
        <taxon>Pentapetalae</taxon>
        <taxon>rosids</taxon>
        <taxon>fabids</taxon>
        <taxon>Rosales</taxon>
        <taxon>Rosaceae</taxon>
        <taxon>Amygdaloideae</taxon>
        <taxon>Maleae</taxon>
        <taxon>Malus</taxon>
    </lineage>
</organism>
<proteinExistence type="inferred from homology"/>
<dbReference type="STRING" id="3750.A0A498JJ46"/>
<dbReference type="InterPro" id="IPR033690">
    <property type="entry name" value="Adenylat_kinase_CS"/>
</dbReference>
<dbReference type="PROSITE" id="PS51375">
    <property type="entry name" value="PPR"/>
    <property type="match status" value="1"/>
</dbReference>
<dbReference type="SUPFAM" id="SSF52540">
    <property type="entry name" value="P-loop containing nucleoside triphosphate hydrolases"/>
    <property type="match status" value="1"/>
</dbReference>
<evidence type="ECO:0000256" key="7">
    <source>
        <dbReference type="ARBA" id="ARBA00022777"/>
    </source>
</evidence>
<dbReference type="HAMAP" id="MF_00235">
    <property type="entry name" value="Adenylate_kinase_Adk"/>
    <property type="match status" value="1"/>
</dbReference>
<name>A0A498JJ46_MALDO</name>
<dbReference type="Gene3D" id="3.40.50.300">
    <property type="entry name" value="P-loop containing nucleotide triphosphate hydrolases"/>
    <property type="match status" value="1"/>
</dbReference>
<gene>
    <name evidence="16" type="ORF">DVH24_024601</name>
</gene>
<dbReference type="Proteomes" id="UP000290289">
    <property type="component" value="Chromosome 7"/>
</dbReference>
<keyword evidence="8" id="KW-0067">ATP-binding</keyword>
<comment type="catalytic activity">
    <reaction evidence="12">
        <text>UMP + ATP = UDP + ADP</text>
        <dbReference type="Rhea" id="RHEA:24400"/>
        <dbReference type="ChEBI" id="CHEBI:30616"/>
        <dbReference type="ChEBI" id="CHEBI:57865"/>
        <dbReference type="ChEBI" id="CHEBI:58223"/>
        <dbReference type="ChEBI" id="CHEBI:456216"/>
        <dbReference type="EC" id="2.7.4.14"/>
    </reaction>
</comment>
<dbReference type="NCBIfam" id="TIGR01359">
    <property type="entry name" value="UMP_CMP_kin_fam"/>
    <property type="match status" value="1"/>
</dbReference>
<dbReference type="Pfam" id="PF00406">
    <property type="entry name" value="ADK"/>
    <property type="match status" value="1"/>
</dbReference>
<evidence type="ECO:0000256" key="12">
    <source>
        <dbReference type="ARBA" id="ARBA00048116"/>
    </source>
</evidence>
<keyword evidence="17" id="KW-1185">Reference proteome</keyword>
<evidence type="ECO:0000256" key="9">
    <source>
        <dbReference type="ARBA" id="ARBA00022975"/>
    </source>
</evidence>
<reference evidence="16 17" key="1">
    <citation type="submission" date="2018-10" db="EMBL/GenBank/DDBJ databases">
        <title>A high-quality apple genome assembly.</title>
        <authorList>
            <person name="Hu J."/>
        </authorList>
    </citation>
    <scope>NUCLEOTIDE SEQUENCE [LARGE SCALE GENOMIC DNA]</scope>
    <source>
        <strain evidence="17">cv. HFTH1</strain>
        <tissue evidence="16">Young leaf</tissue>
    </source>
</reference>
<dbReference type="PRINTS" id="PR00094">
    <property type="entry name" value="ADENYLTKNASE"/>
</dbReference>
<dbReference type="Gene3D" id="1.25.40.10">
    <property type="entry name" value="Tetratricopeptide repeat domain"/>
    <property type="match status" value="2"/>
</dbReference>
<evidence type="ECO:0000256" key="11">
    <source>
        <dbReference type="ARBA" id="ARBA00031517"/>
    </source>
</evidence>
<dbReference type="EC" id="2.7.4.3" evidence="2"/>
<sequence length="436" mass="48909">MWRRAASLSPLASRSKPSKLCQEACTFKVWESFSSESEIPTPSRVAPYITFVLGGPGSGKGTQCAKMVEAFGFTHVSAGDLLRREIASNSAYGSVILGTIREGRIVPSQVTVQLIQKEMESSDNDKFLIDGFPRSEQNREAFERIIGTEPSVVLFFDCPEQEMVKRVLNRNQGRVDDNIETIKKRLEIFDELNWPVINHYSKTGKLHKINAVGTVDDIFEKFANNISKIGDHISLAKLPHSKTEHLLFFQKQKEQEAETTSPKSEHQIPPQPQPPTLFTKPPAQTKIQALDAVLKDLGTSIDKGVNIDTQTFASLWNMLAARSNGVWLPEGRAGFCMECAYLGYAELGLYEDAMALYFQMEEEGIEPDRFTFPQVLKAFGELGSFRLVGIYAKCGDIVKARKVFYKVANRDKVSWNTMLTSYMRGGLLLQALDIFR</sequence>
<evidence type="ECO:0000256" key="14">
    <source>
        <dbReference type="RuleBase" id="RU003330"/>
    </source>
</evidence>
<feature type="repeat" description="PPR" evidence="13">
    <location>
        <begin position="411"/>
        <end position="436"/>
    </location>
</feature>
<dbReference type="Pfam" id="PF01535">
    <property type="entry name" value="PPR"/>
    <property type="match status" value="2"/>
</dbReference>
<dbReference type="GO" id="GO:0005524">
    <property type="term" value="F:ATP binding"/>
    <property type="evidence" value="ECO:0007669"/>
    <property type="project" value="UniProtKB-KW"/>
</dbReference>
<evidence type="ECO:0000256" key="2">
    <source>
        <dbReference type="ARBA" id="ARBA00012955"/>
    </source>
</evidence>
<evidence type="ECO:0000256" key="6">
    <source>
        <dbReference type="ARBA" id="ARBA00022741"/>
    </source>
</evidence>
<dbReference type="EMBL" id="RDQH01000333">
    <property type="protein sequence ID" value="RXH94917.1"/>
    <property type="molecule type" value="Genomic_DNA"/>
</dbReference>
<comment type="similarity">
    <text evidence="1 14">Belongs to the adenylate kinase family.</text>
</comment>
<evidence type="ECO:0000256" key="13">
    <source>
        <dbReference type="PROSITE-ProRule" id="PRU00708"/>
    </source>
</evidence>
<feature type="region of interest" description="Disordered" evidence="15">
    <location>
        <begin position="252"/>
        <end position="280"/>
    </location>
</feature>
<dbReference type="InterPro" id="IPR000850">
    <property type="entry name" value="Adenylat/UMP-CMP_kin"/>
</dbReference>